<proteinExistence type="predicted"/>
<evidence type="ECO:0000256" key="2">
    <source>
        <dbReference type="SAM" id="Phobius"/>
    </source>
</evidence>
<feature type="compositionally biased region" description="Polar residues" evidence="1">
    <location>
        <begin position="48"/>
        <end position="61"/>
    </location>
</feature>
<protein>
    <submittedName>
        <fullName evidence="3">Uncharacterized protein</fullName>
    </submittedName>
</protein>
<feature type="transmembrane region" description="Helical" evidence="2">
    <location>
        <begin position="168"/>
        <end position="195"/>
    </location>
</feature>
<feature type="region of interest" description="Disordered" evidence="1">
    <location>
        <begin position="1"/>
        <end position="77"/>
    </location>
</feature>
<organism evidence="3">
    <name type="scientific">Compsopogon caeruleus</name>
    <dbReference type="NCBI Taxonomy" id="31354"/>
    <lineage>
        <taxon>Eukaryota</taxon>
        <taxon>Rhodophyta</taxon>
        <taxon>Compsopogonophyceae</taxon>
        <taxon>Compsopogonales</taxon>
        <taxon>Compsopogonaceae</taxon>
        <taxon>Compsopogon</taxon>
    </lineage>
</organism>
<dbReference type="EMBL" id="HBGH01010118">
    <property type="protein sequence ID" value="CAD9233479.1"/>
    <property type="molecule type" value="Transcribed_RNA"/>
</dbReference>
<gene>
    <name evidence="3" type="ORF">CCAE0312_LOCUS5565</name>
</gene>
<dbReference type="AlphaFoldDB" id="A0A7S1XDE6"/>
<evidence type="ECO:0000313" key="3">
    <source>
        <dbReference type="EMBL" id="CAD9233479.1"/>
    </source>
</evidence>
<keyword evidence="2" id="KW-0812">Transmembrane</keyword>
<reference evidence="3" key="1">
    <citation type="submission" date="2021-01" db="EMBL/GenBank/DDBJ databases">
        <authorList>
            <person name="Corre E."/>
            <person name="Pelletier E."/>
            <person name="Niang G."/>
            <person name="Scheremetjew M."/>
            <person name="Finn R."/>
            <person name="Kale V."/>
            <person name="Holt S."/>
            <person name="Cochrane G."/>
            <person name="Meng A."/>
            <person name="Brown T."/>
            <person name="Cohen L."/>
        </authorList>
    </citation>
    <scope>NUCLEOTIDE SEQUENCE</scope>
    <source>
        <strain evidence="3">SAG 36.94</strain>
    </source>
</reference>
<keyword evidence="2" id="KW-1133">Transmembrane helix</keyword>
<name>A0A7S1XDE6_9RHOD</name>
<accession>A0A7S1XDE6</accession>
<keyword evidence="2" id="KW-0472">Membrane</keyword>
<feature type="transmembrane region" description="Helical" evidence="2">
    <location>
        <begin position="135"/>
        <end position="156"/>
    </location>
</feature>
<evidence type="ECO:0000256" key="1">
    <source>
        <dbReference type="SAM" id="MobiDB-lite"/>
    </source>
</evidence>
<sequence>MTIPVRSQDEEGLDSQPQWTQQDLDGGRPNSESDVSNAVAPRQPSVAKVSSQLPRLTLSENDSVDEPPLLSPGGDVNQYFPMEARDAVVVPMEAEKTVSDTEESPPLSPMSRMQSSDAVAPMSRKYSFSSNDNSYRWIGLILGVTFNLFAIAPIFFKSALSSKSQARSNYITGVLFGAAGNTFLIAACIVGIVYLGGRYSSNA</sequence>